<reference evidence="3" key="2">
    <citation type="submission" date="2020-09" db="EMBL/GenBank/DDBJ databases">
        <authorList>
            <person name="Sun Q."/>
            <person name="Zhou Y."/>
        </authorList>
    </citation>
    <scope>NUCLEOTIDE SEQUENCE</scope>
    <source>
        <strain evidence="3">CGMCC 1.15343</strain>
    </source>
</reference>
<evidence type="ECO:0000313" key="3">
    <source>
        <dbReference type="EMBL" id="GGC66545.1"/>
    </source>
</evidence>
<reference evidence="3" key="1">
    <citation type="journal article" date="2014" name="Int. J. Syst. Evol. Microbiol.">
        <title>Complete genome sequence of Corynebacterium casei LMG S-19264T (=DSM 44701T), isolated from a smear-ripened cheese.</title>
        <authorList>
            <consortium name="US DOE Joint Genome Institute (JGI-PGF)"/>
            <person name="Walter F."/>
            <person name="Albersmeier A."/>
            <person name="Kalinowski J."/>
            <person name="Ruckert C."/>
        </authorList>
    </citation>
    <scope>NUCLEOTIDE SEQUENCE</scope>
    <source>
        <strain evidence="3">CGMCC 1.15343</strain>
    </source>
</reference>
<dbReference type="InterPro" id="IPR051829">
    <property type="entry name" value="Multiheme_Cytochr_ET"/>
</dbReference>
<dbReference type="Gene3D" id="3.90.10.10">
    <property type="entry name" value="Cytochrome C3"/>
    <property type="match status" value="1"/>
</dbReference>
<protein>
    <recommendedName>
        <fullName evidence="2">Cytochrome c-552/4 domain-containing protein</fullName>
    </recommendedName>
</protein>
<evidence type="ECO:0000256" key="1">
    <source>
        <dbReference type="ARBA" id="ARBA00022729"/>
    </source>
</evidence>
<keyword evidence="4" id="KW-1185">Reference proteome</keyword>
<dbReference type="PANTHER" id="PTHR35038:SF8">
    <property type="entry name" value="C-TYPE POLYHEME CYTOCHROME OMCC"/>
    <property type="match status" value="1"/>
</dbReference>
<dbReference type="AlphaFoldDB" id="A0A916XFD0"/>
<sequence>MLIVIVQCTQIQSKDVRGEAYAGSATCVKCHQDISSNYAHNAHFKTSKDLMADSGTTAHGRYLDSLNLPGDEFVFNPGTRVGIEKRNGSLYQVAYVNGKEVKAERTDIIFGSGHRAYTFGFWYGNQMMQMPLNYLTKEHQWVNSPGFPDDQIYFGRPVISRCLECHSSYIEKQPQPADQLNVEEQFVKGSMISGIDCERCHGPAADHVSFHLDNPEEKRPSHMIKYKDLPLSRRVDMCGLCHSGTQVQANGSKFGFEPGDTLLSIPQYNTYNGGKLDVHGNQMQLLKESPCFIIGKADCISCHDIHEKQPASLAIYANKCMSCHQADSHPKLPGKEGALLKQNCIDCHMPQQNSTAIGFQKSNSKEKIPYQVRTHRIAVYKDLVR</sequence>
<accession>A0A916XFD0</accession>
<dbReference type="Pfam" id="PF13435">
    <property type="entry name" value="Cytochrome_C554"/>
    <property type="match status" value="1"/>
</dbReference>
<dbReference type="InterPro" id="IPR023155">
    <property type="entry name" value="Cyt_c-552/4"/>
</dbReference>
<keyword evidence="1" id="KW-0732">Signal</keyword>
<name>A0A916XFD0_9SPHI</name>
<gene>
    <name evidence="3" type="ORF">GCM10011387_19940</name>
</gene>
<comment type="caution">
    <text evidence="3">The sequence shown here is derived from an EMBL/GenBank/DDBJ whole genome shotgun (WGS) entry which is preliminary data.</text>
</comment>
<evidence type="ECO:0000313" key="4">
    <source>
        <dbReference type="Proteomes" id="UP000651668"/>
    </source>
</evidence>
<dbReference type="Proteomes" id="UP000651668">
    <property type="component" value="Unassembled WGS sequence"/>
</dbReference>
<proteinExistence type="predicted"/>
<dbReference type="PANTHER" id="PTHR35038">
    <property type="entry name" value="DISSIMILATORY SULFITE REDUCTASE SIRA"/>
    <property type="match status" value="1"/>
</dbReference>
<dbReference type="Gene3D" id="1.10.1130.10">
    <property type="entry name" value="Flavocytochrome C3, Chain A"/>
    <property type="match status" value="1"/>
</dbReference>
<evidence type="ECO:0000259" key="2">
    <source>
        <dbReference type="Pfam" id="PF13435"/>
    </source>
</evidence>
<dbReference type="EMBL" id="BMIL01000006">
    <property type="protein sequence ID" value="GGC66545.1"/>
    <property type="molecule type" value="Genomic_DNA"/>
</dbReference>
<dbReference type="SUPFAM" id="SSF48695">
    <property type="entry name" value="Multiheme cytochromes"/>
    <property type="match status" value="1"/>
</dbReference>
<organism evidence="3 4">
    <name type="scientific">Pedobacter quisquiliarum</name>
    <dbReference type="NCBI Taxonomy" id="1834438"/>
    <lineage>
        <taxon>Bacteria</taxon>
        <taxon>Pseudomonadati</taxon>
        <taxon>Bacteroidota</taxon>
        <taxon>Sphingobacteriia</taxon>
        <taxon>Sphingobacteriales</taxon>
        <taxon>Sphingobacteriaceae</taxon>
        <taxon>Pedobacter</taxon>
    </lineage>
</organism>
<feature type="domain" description="Cytochrome c-552/4" evidence="2">
    <location>
        <begin position="160"/>
        <end position="202"/>
    </location>
</feature>
<dbReference type="InterPro" id="IPR036280">
    <property type="entry name" value="Multihaem_cyt_sf"/>
</dbReference>